<dbReference type="GO" id="GO:0010992">
    <property type="term" value="P:ubiquitin recycling"/>
    <property type="evidence" value="ECO:0007669"/>
    <property type="project" value="TreeGrafter"/>
</dbReference>
<accession>A0A3M7SAL5</accession>
<dbReference type="STRING" id="10195.A0A3M7SAL5"/>
<evidence type="ECO:0000256" key="2">
    <source>
        <dbReference type="ARBA" id="ARBA00022737"/>
    </source>
</evidence>
<dbReference type="SUPFAM" id="SSF50978">
    <property type="entry name" value="WD40 repeat-like"/>
    <property type="match status" value="1"/>
</dbReference>
<keyword evidence="2" id="KW-0677">Repeat</keyword>
<proteinExistence type="predicted"/>
<dbReference type="PROSITE" id="PS50294">
    <property type="entry name" value="WD_REPEATS_REGION"/>
    <property type="match status" value="2"/>
</dbReference>
<evidence type="ECO:0000256" key="3">
    <source>
        <dbReference type="PROSITE-ProRule" id="PRU00221"/>
    </source>
</evidence>
<dbReference type="PRINTS" id="PR00320">
    <property type="entry name" value="GPROTEINBRPT"/>
</dbReference>
<evidence type="ECO:0000256" key="1">
    <source>
        <dbReference type="ARBA" id="ARBA00022574"/>
    </source>
</evidence>
<protein>
    <submittedName>
        <fullName evidence="4">Fis family transcriptional regulator</fullName>
    </submittedName>
</protein>
<dbReference type="OrthoDB" id="190105at2759"/>
<sequence length="428" mass="49206">MEKKNISEADFSNYYFDDSDFRETVNYFGLKYKYCLGQIFDASISKIEEFDDNEKLLISSFGCKMKTVIFDQLKFDQLGLPGDYIYFVLNNKKDIVLAGAFKENSHIIISFIEANLIEIYHWDSNIINIKHLVGHTDSVIRLCVVGDDYLLSGSRDATIKYWKISTLECIRTFVGHKGFVTSVKFLNTSTMFVSGSDDTTLKLWDLESGECLKTFIGHKNVIFDIQETKNGEIVSLDMNGMLKFWNIETATCMLSISSETNDRWSCFRILQSRKLVTGFQTGKIQIWSNELILFDFREKICQTKKGCNILEKAEFLAFTLRVVNTSLRVKAEFLAFTLRVVNTSLRYTKKWSIPAQPQLLSLLSLSIVVLVMSRYGKNDAKKLVAQSGTNFNLPKKEEFVLFVFKFHNTGKISILSIFDINKRQKLIN</sequence>
<feature type="repeat" description="WD" evidence="3">
    <location>
        <begin position="173"/>
        <end position="214"/>
    </location>
</feature>
<dbReference type="Gene3D" id="2.130.10.10">
    <property type="entry name" value="YVTN repeat-like/Quinoprotein amine dehydrogenase"/>
    <property type="match status" value="2"/>
</dbReference>
<dbReference type="PROSITE" id="PS50082">
    <property type="entry name" value="WD_REPEATS_2"/>
    <property type="match status" value="2"/>
</dbReference>
<feature type="repeat" description="WD" evidence="3">
    <location>
        <begin position="132"/>
        <end position="172"/>
    </location>
</feature>
<dbReference type="EMBL" id="REGN01001744">
    <property type="protein sequence ID" value="RNA32811.1"/>
    <property type="molecule type" value="Genomic_DNA"/>
</dbReference>
<dbReference type="GO" id="GO:0043161">
    <property type="term" value="P:proteasome-mediated ubiquitin-dependent protein catabolic process"/>
    <property type="evidence" value="ECO:0007669"/>
    <property type="project" value="TreeGrafter"/>
</dbReference>
<dbReference type="GO" id="GO:0043130">
    <property type="term" value="F:ubiquitin binding"/>
    <property type="evidence" value="ECO:0007669"/>
    <property type="project" value="TreeGrafter"/>
</dbReference>
<dbReference type="PANTHER" id="PTHR19849:SF1">
    <property type="entry name" value="F-BOX_WD REPEAT-CONTAINING PROTEIN 7"/>
    <property type="match status" value="1"/>
</dbReference>
<organism evidence="4 5">
    <name type="scientific">Brachionus plicatilis</name>
    <name type="common">Marine rotifer</name>
    <name type="synonym">Brachionus muelleri</name>
    <dbReference type="NCBI Taxonomy" id="10195"/>
    <lineage>
        <taxon>Eukaryota</taxon>
        <taxon>Metazoa</taxon>
        <taxon>Spiralia</taxon>
        <taxon>Gnathifera</taxon>
        <taxon>Rotifera</taxon>
        <taxon>Eurotatoria</taxon>
        <taxon>Monogononta</taxon>
        <taxon>Pseudotrocha</taxon>
        <taxon>Ploima</taxon>
        <taxon>Brachionidae</taxon>
        <taxon>Brachionus</taxon>
    </lineage>
</organism>
<evidence type="ECO:0000313" key="5">
    <source>
        <dbReference type="Proteomes" id="UP000276133"/>
    </source>
</evidence>
<dbReference type="SMART" id="SM00320">
    <property type="entry name" value="WD40"/>
    <property type="match status" value="4"/>
</dbReference>
<dbReference type="Pfam" id="PF00400">
    <property type="entry name" value="WD40"/>
    <property type="match status" value="3"/>
</dbReference>
<dbReference type="InterPro" id="IPR020472">
    <property type="entry name" value="WD40_PAC1"/>
</dbReference>
<dbReference type="PANTHER" id="PTHR19849">
    <property type="entry name" value="PHOSPHOLIPASE A-2-ACTIVATING PROTEIN"/>
    <property type="match status" value="1"/>
</dbReference>
<dbReference type="Proteomes" id="UP000276133">
    <property type="component" value="Unassembled WGS sequence"/>
</dbReference>
<keyword evidence="5" id="KW-1185">Reference proteome</keyword>
<evidence type="ECO:0000313" key="4">
    <source>
        <dbReference type="EMBL" id="RNA32811.1"/>
    </source>
</evidence>
<dbReference type="GO" id="GO:0005737">
    <property type="term" value="C:cytoplasm"/>
    <property type="evidence" value="ECO:0007669"/>
    <property type="project" value="TreeGrafter"/>
</dbReference>
<dbReference type="InterPro" id="IPR015943">
    <property type="entry name" value="WD40/YVTN_repeat-like_dom_sf"/>
</dbReference>
<dbReference type="InterPro" id="IPR001680">
    <property type="entry name" value="WD40_rpt"/>
</dbReference>
<keyword evidence="1 3" id="KW-0853">WD repeat</keyword>
<dbReference type="InterPro" id="IPR036322">
    <property type="entry name" value="WD40_repeat_dom_sf"/>
</dbReference>
<dbReference type="GO" id="GO:0005634">
    <property type="term" value="C:nucleus"/>
    <property type="evidence" value="ECO:0007669"/>
    <property type="project" value="TreeGrafter"/>
</dbReference>
<comment type="caution">
    <text evidence="4">The sequence shown here is derived from an EMBL/GenBank/DDBJ whole genome shotgun (WGS) entry which is preliminary data.</text>
</comment>
<dbReference type="AlphaFoldDB" id="A0A3M7SAL5"/>
<gene>
    <name evidence="4" type="ORF">BpHYR1_044297</name>
</gene>
<name>A0A3M7SAL5_BRAPC</name>
<reference evidence="4 5" key="1">
    <citation type="journal article" date="2018" name="Sci. Rep.">
        <title>Genomic signatures of local adaptation to the degree of environmental predictability in rotifers.</title>
        <authorList>
            <person name="Franch-Gras L."/>
            <person name="Hahn C."/>
            <person name="Garcia-Roger E.M."/>
            <person name="Carmona M.J."/>
            <person name="Serra M."/>
            <person name="Gomez A."/>
        </authorList>
    </citation>
    <scope>NUCLEOTIDE SEQUENCE [LARGE SCALE GENOMIC DNA]</scope>
    <source>
        <strain evidence="4">HYR1</strain>
    </source>
</reference>